<evidence type="ECO:0000313" key="6">
    <source>
        <dbReference type="EMBL" id="GGF26454.1"/>
    </source>
</evidence>
<dbReference type="GO" id="GO:0008236">
    <property type="term" value="F:serine-type peptidase activity"/>
    <property type="evidence" value="ECO:0007669"/>
    <property type="project" value="UniProtKB-KW"/>
</dbReference>
<dbReference type="Gene3D" id="6.20.330.10">
    <property type="match status" value="1"/>
</dbReference>
<dbReference type="InterPro" id="IPR002142">
    <property type="entry name" value="Peptidase_S49"/>
</dbReference>
<evidence type="ECO:0000256" key="3">
    <source>
        <dbReference type="ARBA" id="ARBA00022801"/>
    </source>
</evidence>
<sequence length="272" mass="29588">MPPAPPVVAVLRLDGVIAARGGLRGKGLSIAGLAEPIERAFRLKDLAAVALVINSPGGSPVQSALIERRIRQLALEKNVPVLAFAEDVAASGGYWLALAADEIYAQEASIMGSIGVVSAGFGFTDLIRRFGIERRVHTAGTSKAMLDPFRAEEPGDVERLKALQLDIHDGFKDLVRARRGARLREDDEIFTGAVFTGRQALARGLIDGIGDLRQVLRERFGTRVRLRPVGERPRRRFGLRFPGLASRLDPIDLLTDGLNALEERAIWARFGL</sequence>
<dbReference type="EMBL" id="BMJQ01000009">
    <property type="protein sequence ID" value="GGF26454.1"/>
    <property type="molecule type" value="Genomic_DNA"/>
</dbReference>
<evidence type="ECO:0000256" key="4">
    <source>
        <dbReference type="ARBA" id="ARBA00022825"/>
    </source>
</evidence>
<dbReference type="InterPro" id="IPR047272">
    <property type="entry name" value="S49_SppA_C"/>
</dbReference>
<dbReference type="Proteomes" id="UP000646365">
    <property type="component" value="Unassembled WGS sequence"/>
</dbReference>
<comment type="similarity">
    <text evidence="1">Belongs to the peptidase S49 family.</text>
</comment>
<dbReference type="Gene3D" id="3.90.226.10">
    <property type="entry name" value="2-enoyl-CoA Hydratase, Chain A, domain 1"/>
    <property type="match status" value="1"/>
</dbReference>
<dbReference type="GO" id="GO:0006508">
    <property type="term" value="P:proteolysis"/>
    <property type="evidence" value="ECO:0007669"/>
    <property type="project" value="UniProtKB-KW"/>
</dbReference>
<protein>
    <submittedName>
        <fullName evidence="6">Peptidase S49</fullName>
    </submittedName>
</protein>
<evidence type="ECO:0000259" key="5">
    <source>
        <dbReference type="Pfam" id="PF01343"/>
    </source>
</evidence>
<dbReference type="InterPro" id="IPR029045">
    <property type="entry name" value="ClpP/crotonase-like_dom_sf"/>
</dbReference>
<evidence type="ECO:0000256" key="2">
    <source>
        <dbReference type="ARBA" id="ARBA00022670"/>
    </source>
</evidence>
<dbReference type="RefSeq" id="WP_308422441.1">
    <property type="nucleotide sequence ID" value="NZ_BMJQ01000009.1"/>
</dbReference>
<feature type="domain" description="Peptidase S49" evidence="5">
    <location>
        <begin position="75"/>
        <end position="217"/>
    </location>
</feature>
<reference evidence="6" key="1">
    <citation type="journal article" date="2014" name="Int. J. Syst. Evol. Microbiol.">
        <title>Complete genome sequence of Corynebacterium casei LMG S-19264T (=DSM 44701T), isolated from a smear-ripened cheese.</title>
        <authorList>
            <consortium name="US DOE Joint Genome Institute (JGI-PGF)"/>
            <person name="Walter F."/>
            <person name="Albersmeier A."/>
            <person name="Kalinowski J."/>
            <person name="Ruckert C."/>
        </authorList>
    </citation>
    <scope>NUCLEOTIDE SEQUENCE</scope>
    <source>
        <strain evidence="6">CGMCC 1.15725</strain>
    </source>
</reference>
<dbReference type="CDD" id="cd07023">
    <property type="entry name" value="S49_Sppa_N_C"/>
    <property type="match status" value="1"/>
</dbReference>
<accession>A0A8J2YWW3</accession>
<keyword evidence="7" id="KW-1185">Reference proteome</keyword>
<dbReference type="PANTHER" id="PTHR42987">
    <property type="entry name" value="PEPTIDASE S49"/>
    <property type="match status" value="1"/>
</dbReference>
<gene>
    <name evidence="6" type="ORF">GCM10011611_35620</name>
</gene>
<evidence type="ECO:0000256" key="1">
    <source>
        <dbReference type="ARBA" id="ARBA00008683"/>
    </source>
</evidence>
<keyword evidence="3" id="KW-0378">Hydrolase</keyword>
<keyword evidence="4" id="KW-0720">Serine protease</keyword>
<organism evidence="6 7">
    <name type="scientific">Aliidongia dinghuensis</name>
    <dbReference type="NCBI Taxonomy" id="1867774"/>
    <lineage>
        <taxon>Bacteria</taxon>
        <taxon>Pseudomonadati</taxon>
        <taxon>Pseudomonadota</taxon>
        <taxon>Alphaproteobacteria</taxon>
        <taxon>Rhodospirillales</taxon>
        <taxon>Dongiaceae</taxon>
        <taxon>Aliidongia</taxon>
    </lineage>
</organism>
<dbReference type="AlphaFoldDB" id="A0A8J2YWW3"/>
<name>A0A8J2YWW3_9PROT</name>
<dbReference type="SUPFAM" id="SSF52096">
    <property type="entry name" value="ClpP/crotonase"/>
    <property type="match status" value="1"/>
</dbReference>
<reference evidence="6" key="2">
    <citation type="submission" date="2020-09" db="EMBL/GenBank/DDBJ databases">
        <authorList>
            <person name="Sun Q."/>
            <person name="Zhou Y."/>
        </authorList>
    </citation>
    <scope>NUCLEOTIDE SEQUENCE</scope>
    <source>
        <strain evidence="6">CGMCC 1.15725</strain>
    </source>
</reference>
<keyword evidence="2" id="KW-0645">Protease</keyword>
<dbReference type="Pfam" id="PF01343">
    <property type="entry name" value="Peptidase_S49"/>
    <property type="match status" value="1"/>
</dbReference>
<dbReference type="PANTHER" id="PTHR42987:SF8">
    <property type="entry name" value="PROTEINASE"/>
    <property type="match status" value="1"/>
</dbReference>
<comment type="caution">
    <text evidence="6">The sequence shown here is derived from an EMBL/GenBank/DDBJ whole genome shotgun (WGS) entry which is preliminary data.</text>
</comment>
<evidence type="ECO:0000313" key="7">
    <source>
        <dbReference type="Proteomes" id="UP000646365"/>
    </source>
</evidence>
<proteinExistence type="inferred from homology"/>